<accession>A0A317T7F4</accession>
<dbReference type="Pfam" id="PF01520">
    <property type="entry name" value="Amidase_3"/>
    <property type="match status" value="1"/>
</dbReference>
<reference evidence="6" key="1">
    <citation type="submission" date="2017-10" db="EMBL/GenBank/DDBJ databases">
        <authorList>
            <person name="Gaisin V.A."/>
            <person name="Rysina M.S."/>
            <person name="Grouzdev D.S."/>
        </authorList>
    </citation>
    <scope>NUCLEOTIDE SEQUENCE [LARGE SCALE GENOMIC DNA]</scope>
    <source>
        <strain evidence="6">V1</strain>
    </source>
</reference>
<keyword evidence="3" id="KW-0378">Hydrolase</keyword>
<evidence type="ECO:0000256" key="1">
    <source>
        <dbReference type="ARBA" id="ARBA00001561"/>
    </source>
</evidence>
<dbReference type="PANTHER" id="PTHR30404">
    <property type="entry name" value="N-ACETYLMURAMOYL-L-ALANINE AMIDASE"/>
    <property type="match status" value="1"/>
</dbReference>
<dbReference type="SMART" id="SM00646">
    <property type="entry name" value="Ami_3"/>
    <property type="match status" value="1"/>
</dbReference>
<comment type="caution">
    <text evidence="5">The sequence shown here is derived from an EMBL/GenBank/DDBJ whole genome shotgun (WGS) entry which is preliminary data.</text>
</comment>
<dbReference type="InterPro" id="IPR002508">
    <property type="entry name" value="MurNAc-LAA_cat"/>
</dbReference>
<dbReference type="EC" id="3.5.1.28" evidence="2"/>
<evidence type="ECO:0000256" key="3">
    <source>
        <dbReference type="ARBA" id="ARBA00022801"/>
    </source>
</evidence>
<name>A0A317T7F4_9CHLB</name>
<dbReference type="InterPro" id="IPR050695">
    <property type="entry name" value="N-acetylmuramoyl_amidase_3"/>
</dbReference>
<dbReference type="AlphaFoldDB" id="A0A317T7F4"/>
<dbReference type="Proteomes" id="UP000246278">
    <property type="component" value="Unassembled WGS sequence"/>
</dbReference>
<gene>
    <name evidence="5" type="ORF">CR164_06110</name>
</gene>
<keyword evidence="6" id="KW-1185">Reference proteome</keyword>
<feature type="domain" description="MurNAc-LAA" evidence="4">
    <location>
        <begin position="381"/>
        <end position="536"/>
    </location>
</feature>
<evidence type="ECO:0000313" key="5">
    <source>
        <dbReference type="EMBL" id="PWW82592.1"/>
    </source>
</evidence>
<sequence>MPGKLFAVSLDNAKPEQLALHAVKGFQQGYTFNVSALRTDAVVYVNLESMSRALRLLSKKDGNQLKIVLERDGTTSVCRFIEGSNFVGIVPEKSSVGERVVHMRSAPVLKNGALWLRAVDAVRFFSIWLDRQVVYDRNKGVIDAFLWSAEPGSGKSRIGIVRDQDRYISAGGPSPQYKGPTTITGMRVDELANGVVIRLKASGAKTAASFIKPDKAGNASLTFETAKGNPADIFRTFSQGLIKEIRAIPLGKGAMQINIALNTEFFNVKSSEYQWDPRTNTYVISVMSDIDVQAVYQAEKEKRIKQELAKDLQKWKFDTIVLDAGHGGKDPGAIGLAGTREKDIVLKLVHYLGAIIKKEWPEIKVVYTRSDDRFIPLKQRGKIANRNDGKLFVSIHCNAAKNRSAKGAEVYILGPHKNQAALRVAMLENAAIKQEEDYQKKYKGFSEEHMIMSSLAQNAFTLQSKEAARHVLEGMEKKTKINGRGVRQAGFMVLWTPSMPSLLVEAGYLSNREEEKMLRRPDVQKNIARGIFNGLKRYRASYEKQRLVSGAGAQSKG</sequence>
<dbReference type="PANTHER" id="PTHR30404:SF0">
    <property type="entry name" value="N-ACETYLMURAMOYL-L-ALANINE AMIDASE AMIC"/>
    <property type="match status" value="1"/>
</dbReference>
<protein>
    <recommendedName>
        <fullName evidence="2">N-acetylmuramoyl-L-alanine amidase</fullName>
        <ecNumber evidence="2">3.5.1.28</ecNumber>
    </recommendedName>
</protein>
<organism evidence="5 6">
    <name type="scientific">Prosthecochloris marina</name>
    <dbReference type="NCBI Taxonomy" id="2017681"/>
    <lineage>
        <taxon>Bacteria</taxon>
        <taxon>Pseudomonadati</taxon>
        <taxon>Chlorobiota</taxon>
        <taxon>Chlorobiia</taxon>
        <taxon>Chlorobiales</taxon>
        <taxon>Chlorobiaceae</taxon>
        <taxon>Prosthecochloris</taxon>
    </lineage>
</organism>
<dbReference type="GO" id="GO:0008745">
    <property type="term" value="F:N-acetylmuramoyl-L-alanine amidase activity"/>
    <property type="evidence" value="ECO:0007669"/>
    <property type="project" value="UniProtKB-EC"/>
</dbReference>
<dbReference type="GO" id="GO:0009253">
    <property type="term" value="P:peptidoglycan catabolic process"/>
    <property type="evidence" value="ECO:0007669"/>
    <property type="project" value="InterPro"/>
</dbReference>
<comment type="catalytic activity">
    <reaction evidence="1">
        <text>Hydrolyzes the link between N-acetylmuramoyl residues and L-amino acid residues in certain cell-wall glycopeptides.</text>
        <dbReference type="EC" id="3.5.1.28"/>
    </reaction>
</comment>
<proteinExistence type="predicted"/>
<dbReference type="SUPFAM" id="SSF53187">
    <property type="entry name" value="Zn-dependent exopeptidases"/>
    <property type="match status" value="1"/>
</dbReference>
<dbReference type="Gene3D" id="3.40.630.40">
    <property type="entry name" value="Zn-dependent exopeptidases"/>
    <property type="match status" value="1"/>
</dbReference>
<dbReference type="GO" id="GO:0030288">
    <property type="term" value="C:outer membrane-bounded periplasmic space"/>
    <property type="evidence" value="ECO:0007669"/>
    <property type="project" value="TreeGrafter"/>
</dbReference>
<evidence type="ECO:0000259" key="4">
    <source>
        <dbReference type="SMART" id="SM00646"/>
    </source>
</evidence>
<dbReference type="EMBL" id="PDNZ01000003">
    <property type="protein sequence ID" value="PWW82592.1"/>
    <property type="molecule type" value="Genomic_DNA"/>
</dbReference>
<evidence type="ECO:0000313" key="6">
    <source>
        <dbReference type="Proteomes" id="UP000246278"/>
    </source>
</evidence>
<dbReference type="OrthoDB" id="9806267at2"/>
<evidence type="ECO:0000256" key="2">
    <source>
        <dbReference type="ARBA" id="ARBA00011901"/>
    </source>
</evidence>
<dbReference type="FunFam" id="3.40.630.40:FF:000005">
    <property type="entry name" value="N-acetylmuramoyl-L-alanine amidase (AmiA)"/>
    <property type="match status" value="1"/>
</dbReference>
<dbReference type="CDD" id="cd02696">
    <property type="entry name" value="MurNAc-LAA"/>
    <property type="match status" value="1"/>
</dbReference>